<evidence type="ECO:0000256" key="1">
    <source>
        <dbReference type="ARBA" id="ARBA00006767"/>
    </source>
</evidence>
<dbReference type="Proteomes" id="UP000231246">
    <property type="component" value="Unassembled WGS sequence"/>
</dbReference>
<dbReference type="PROSITE" id="PS50126">
    <property type="entry name" value="S1"/>
    <property type="match status" value="4"/>
</dbReference>
<dbReference type="InterPro" id="IPR012340">
    <property type="entry name" value="NA-bd_OB-fold"/>
</dbReference>
<dbReference type="PANTHER" id="PTHR10724">
    <property type="entry name" value="30S RIBOSOMAL PROTEIN S1"/>
    <property type="match status" value="1"/>
</dbReference>
<dbReference type="CDD" id="cd04465">
    <property type="entry name" value="S1_RPS1_repeat_ec2_hs2"/>
    <property type="match status" value="1"/>
</dbReference>
<name>A0A2H0BU96_9BACT</name>
<evidence type="ECO:0000313" key="6">
    <source>
        <dbReference type="Proteomes" id="UP000231246"/>
    </source>
</evidence>
<dbReference type="SMART" id="SM00316">
    <property type="entry name" value="S1"/>
    <property type="match status" value="4"/>
</dbReference>
<proteinExistence type="inferred from homology"/>
<evidence type="ECO:0000256" key="3">
    <source>
        <dbReference type="ARBA" id="ARBA00023274"/>
    </source>
</evidence>
<organism evidence="5 6">
    <name type="scientific">Candidatus Roizmanbacteria bacterium CG22_combo_CG10-13_8_21_14_all_38_20</name>
    <dbReference type="NCBI Taxonomy" id="1974862"/>
    <lineage>
        <taxon>Bacteria</taxon>
        <taxon>Candidatus Roizmaniibacteriota</taxon>
    </lineage>
</organism>
<dbReference type="GO" id="GO:0006412">
    <property type="term" value="P:translation"/>
    <property type="evidence" value="ECO:0007669"/>
    <property type="project" value="TreeGrafter"/>
</dbReference>
<protein>
    <recommendedName>
        <fullName evidence="4">S1 motif domain-containing protein</fullName>
    </recommendedName>
</protein>
<reference evidence="5 6" key="1">
    <citation type="submission" date="2017-09" db="EMBL/GenBank/DDBJ databases">
        <title>Depth-based differentiation of microbial function through sediment-hosted aquifers and enrichment of novel symbionts in the deep terrestrial subsurface.</title>
        <authorList>
            <person name="Probst A.J."/>
            <person name="Ladd B."/>
            <person name="Jarett J.K."/>
            <person name="Geller-Mcgrath D.E."/>
            <person name="Sieber C.M."/>
            <person name="Emerson J.B."/>
            <person name="Anantharaman K."/>
            <person name="Thomas B.C."/>
            <person name="Malmstrom R."/>
            <person name="Stieglmeier M."/>
            <person name="Klingl A."/>
            <person name="Woyke T."/>
            <person name="Ryan C.M."/>
            <person name="Banfield J.F."/>
        </authorList>
    </citation>
    <scope>NUCLEOTIDE SEQUENCE [LARGE SCALE GENOMIC DNA]</scope>
    <source>
        <strain evidence="5">CG22_combo_CG10-13_8_21_14_all_38_20</strain>
    </source>
</reference>
<comment type="caution">
    <text evidence="5">The sequence shown here is derived from an EMBL/GenBank/DDBJ whole genome shotgun (WGS) entry which is preliminary data.</text>
</comment>
<dbReference type="PANTHER" id="PTHR10724:SF7">
    <property type="entry name" value="SMALL RIBOSOMAL SUBUNIT PROTEIN BS1C"/>
    <property type="match status" value="1"/>
</dbReference>
<dbReference type="PRINTS" id="PR00681">
    <property type="entry name" value="RIBOSOMALS1"/>
</dbReference>
<feature type="domain" description="S1 motif" evidence="4">
    <location>
        <begin position="190"/>
        <end position="266"/>
    </location>
</feature>
<keyword evidence="3" id="KW-0687">Ribonucleoprotein</keyword>
<evidence type="ECO:0000256" key="2">
    <source>
        <dbReference type="ARBA" id="ARBA00022980"/>
    </source>
</evidence>
<evidence type="ECO:0000313" key="5">
    <source>
        <dbReference type="EMBL" id="PIP61266.1"/>
    </source>
</evidence>
<comment type="similarity">
    <text evidence="1">Belongs to the bacterial ribosomal protein bS1 family.</text>
</comment>
<dbReference type="EMBL" id="PCTA01000031">
    <property type="protein sequence ID" value="PIP61266.1"/>
    <property type="molecule type" value="Genomic_DNA"/>
</dbReference>
<keyword evidence="2" id="KW-0689">Ribosomal protein</keyword>
<dbReference type="GO" id="GO:0003729">
    <property type="term" value="F:mRNA binding"/>
    <property type="evidence" value="ECO:0007669"/>
    <property type="project" value="TreeGrafter"/>
</dbReference>
<dbReference type="GO" id="GO:0003735">
    <property type="term" value="F:structural constituent of ribosome"/>
    <property type="evidence" value="ECO:0007669"/>
    <property type="project" value="TreeGrafter"/>
</dbReference>
<evidence type="ECO:0000259" key="4">
    <source>
        <dbReference type="PROSITE" id="PS50126"/>
    </source>
</evidence>
<dbReference type="AlphaFoldDB" id="A0A2H0BU96"/>
<dbReference type="Gene3D" id="2.40.50.140">
    <property type="entry name" value="Nucleic acid-binding proteins"/>
    <property type="match status" value="4"/>
</dbReference>
<gene>
    <name evidence="5" type="ORF">COW99_05020</name>
</gene>
<sequence length="355" mass="39982">MADLLKGEKYNIPKYSLGEMIEGTLSSIQPKEVLIDIGGKANAVVGHKELEELSDLFQDFKVGDKVFGRIISEENREGRVVVSLKRFTFDHRWKGLTQAYKDSEKITVMVRDVVNGGILIDYKTIKGYIPPSHIDPEFQENPASLRGREMEVKILELDREQNRFVVSQMLVTRKEEIAAKRKVLKTIKAGDVLDAIVEGVVPFGLFVRINPKSKKDEVILEGLVHISEIAWEKVEDPADYFSEGDDIKVKVLEKDEREAKLNLSIKQTTEDPWIKIAKKLKKGDMVKGVVTRETAYGVFIELEKGIEGLAHISNIPSGQEPDVGDKVTVQVDTIDSNEHRIALSVIPTSKPVMYR</sequence>
<dbReference type="SUPFAM" id="SSF50249">
    <property type="entry name" value="Nucleic acid-binding proteins"/>
    <property type="match status" value="4"/>
</dbReference>
<dbReference type="InterPro" id="IPR003029">
    <property type="entry name" value="S1_domain"/>
</dbReference>
<feature type="domain" description="S1 motif" evidence="4">
    <location>
        <begin position="18"/>
        <end position="85"/>
    </location>
</feature>
<feature type="domain" description="S1 motif" evidence="4">
    <location>
        <begin position="103"/>
        <end position="169"/>
    </location>
</feature>
<dbReference type="Pfam" id="PF00575">
    <property type="entry name" value="S1"/>
    <property type="match status" value="3"/>
</dbReference>
<accession>A0A2H0BU96</accession>
<dbReference type="InterPro" id="IPR035104">
    <property type="entry name" value="Ribosomal_protein_S1-like"/>
</dbReference>
<dbReference type="InterPro" id="IPR050437">
    <property type="entry name" value="Ribos_protein_bS1-like"/>
</dbReference>
<feature type="domain" description="S1 motif" evidence="4">
    <location>
        <begin position="283"/>
        <end position="346"/>
    </location>
</feature>